<evidence type="ECO:0000256" key="12">
    <source>
        <dbReference type="ARBA" id="ARBA00050361"/>
    </source>
</evidence>
<dbReference type="PANTHER" id="PTHR19443">
    <property type="entry name" value="HEXOKINASE"/>
    <property type="match status" value="1"/>
</dbReference>
<evidence type="ECO:0000259" key="16">
    <source>
        <dbReference type="Pfam" id="PF03727"/>
    </source>
</evidence>
<dbReference type="InterPro" id="IPR019807">
    <property type="entry name" value="Hexokinase_BS"/>
</dbReference>
<gene>
    <name evidence="17" type="ORF">FWK35_00001189</name>
</gene>
<dbReference type="OrthoDB" id="419537at2759"/>
<evidence type="ECO:0000256" key="6">
    <source>
        <dbReference type="ARBA" id="ARBA00022777"/>
    </source>
</evidence>
<dbReference type="GO" id="GO:0008865">
    <property type="term" value="F:fructokinase activity"/>
    <property type="evidence" value="ECO:0007669"/>
    <property type="project" value="TreeGrafter"/>
</dbReference>
<dbReference type="UniPathway" id="UPA00109">
    <property type="reaction ID" value="UER00180"/>
</dbReference>
<accession>A0A6G0ZEB2</accession>
<organism evidence="17 18">
    <name type="scientific">Aphis craccivora</name>
    <name type="common">Cowpea aphid</name>
    <dbReference type="NCBI Taxonomy" id="307492"/>
    <lineage>
        <taxon>Eukaryota</taxon>
        <taxon>Metazoa</taxon>
        <taxon>Ecdysozoa</taxon>
        <taxon>Arthropoda</taxon>
        <taxon>Hexapoda</taxon>
        <taxon>Insecta</taxon>
        <taxon>Pterygota</taxon>
        <taxon>Neoptera</taxon>
        <taxon>Paraneoptera</taxon>
        <taxon>Hemiptera</taxon>
        <taxon>Sternorrhyncha</taxon>
        <taxon>Aphidomorpha</taxon>
        <taxon>Aphidoidea</taxon>
        <taxon>Aphididae</taxon>
        <taxon>Aphidini</taxon>
        <taxon>Aphis</taxon>
        <taxon>Aphis</taxon>
    </lineage>
</organism>
<evidence type="ECO:0000256" key="3">
    <source>
        <dbReference type="ARBA" id="ARBA00009225"/>
    </source>
</evidence>
<comment type="similarity">
    <text evidence="3 14">Belongs to the hexokinase family.</text>
</comment>
<proteinExistence type="inferred from homology"/>
<dbReference type="UniPathway" id="UPA00242"/>
<dbReference type="InterPro" id="IPR001312">
    <property type="entry name" value="Hexokinase"/>
</dbReference>
<dbReference type="Pfam" id="PF00349">
    <property type="entry name" value="Hexokinase_1"/>
    <property type="match status" value="1"/>
</dbReference>
<evidence type="ECO:0000256" key="11">
    <source>
        <dbReference type="ARBA" id="ARBA00048160"/>
    </source>
</evidence>
<reference evidence="17 18" key="1">
    <citation type="submission" date="2019-08" db="EMBL/GenBank/DDBJ databases">
        <title>Whole genome of Aphis craccivora.</title>
        <authorList>
            <person name="Voronova N.V."/>
            <person name="Shulinski R.S."/>
            <person name="Bandarenka Y.V."/>
            <person name="Zhorov D.G."/>
            <person name="Warner D."/>
        </authorList>
    </citation>
    <scope>NUCLEOTIDE SEQUENCE [LARGE SCALE GENOMIC DNA]</scope>
    <source>
        <strain evidence="17">180601</strain>
        <tissue evidence="17">Whole Body</tissue>
    </source>
</reference>
<comment type="function">
    <text evidence="13">Catalyzes the phosphorylation of various hexoses to hexose 6-phosphate.</text>
</comment>
<keyword evidence="6 14" id="KW-0418">Kinase</keyword>
<dbReference type="GO" id="GO:0006006">
    <property type="term" value="P:glucose metabolic process"/>
    <property type="evidence" value="ECO:0007669"/>
    <property type="project" value="TreeGrafter"/>
</dbReference>
<name>A0A6G0ZEB2_APHCR</name>
<comment type="catalytic activity">
    <reaction evidence="12">
        <text>D-mannose + ATP = D-mannose 6-phosphate + ADP + H(+)</text>
        <dbReference type="Rhea" id="RHEA:11028"/>
        <dbReference type="ChEBI" id="CHEBI:4208"/>
        <dbReference type="ChEBI" id="CHEBI:15378"/>
        <dbReference type="ChEBI" id="CHEBI:30616"/>
        <dbReference type="ChEBI" id="CHEBI:58735"/>
        <dbReference type="ChEBI" id="CHEBI:456216"/>
        <dbReference type="EC" id="2.7.1.1"/>
    </reaction>
    <physiologicalReaction direction="left-to-right" evidence="12">
        <dbReference type="Rhea" id="RHEA:11029"/>
    </physiologicalReaction>
</comment>
<evidence type="ECO:0000256" key="13">
    <source>
        <dbReference type="ARBA" id="ARBA00059457"/>
    </source>
</evidence>
<feature type="domain" description="Hexokinase C-terminal" evidence="16">
    <location>
        <begin position="226"/>
        <end position="458"/>
    </location>
</feature>
<evidence type="ECO:0000256" key="4">
    <source>
        <dbReference type="ARBA" id="ARBA00022679"/>
    </source>
</evidence>
<dbReference type="GO" id="GO:0005739">
    <property type="term" value="C:mitochondrion"/>
    <property type="evidence" value="ECO:0007669"/>
    <property type="project" value="TreeGrafter"/>
</dbReference>
<dbReference type="InterPro" id="IPR022672">
    <property type="entry name" value="Hexokinase_N"/>
</dbReference>
<sequence>MTDMRQSCKGHLNNLKTWRNHIRVRRLCRNFVLPNNKLREFMNRISTCIDEGLDKEKHAKATIKCWQTYVQDMPTGNEKGKYLALDLGGSNFRVLNLELGENKYFTMNQKVYACSKELMTGKGTILFDYIAHCLNEFVNMEGLKSNTVMPLGFTFSFPMSQSSINKGDLVRWTKGFTCEGVVGQDVVEMLTKSINNIPDLKINICAILNDTVGTLMSCAWLNPKTRIGLIIGTGCNCCYLEKVKNIKLYEGDQTKDEMIINLEWGAFGDNNELEDFHTKYDKSVDEISENRGEQIFEKMISGRYLGELLRLVLVEMIENELIFDGTKPSMLDIPQSLTSDVISLIENDPPGTYTATRKFLQGIGVVNPTDGDCMNIRYAAECISRRSAYLVAAGLAVILNKINEKDVIIGVDGSVYRYHPFYHQLLVDKINELVNSGIKFGILLSEDGSGRGAAILASAVCPLE</sequence>
<evidence type="ECO:0000259" key="15">
    <source>
        <dbReference type="Pfam" id="PF00349"/>
    </source>
</evidence>
<dbReference type="Gene3D" id="3.40.367.20">
    <property type="match status" value="1"/>
</dbReference>
<dbReference type="GO" id="GO:0005829">
    <property type="term" value="C:cytosol"/>
    <property type="evidence" value="ECO:0007669"/>
    <property type="project" value="TreeGrafter"/>
</dbReference>
<dbReference type="GO" id="GO:0006096">
    <property type="term" value="P:glycolytic process"/>
    <property type="evidence" value="ECO:0007669"/>
    <property type="project" value="UniProtKB-UniPathway"/>
</dbReference>
<keyword evidence="18" id="KW-1185">Reference proteome</keyword>
<dbReference type="PROSITE" id="PS00378">
    <property type="entry name" value="HEXOKINASE_1"/>
    <property type="match status" value="1"/>
</dbReference>
<dbReference type="AlphaFoldDB" id="A0A6G0ZEB2"/>
<dbReference type="Gene3D" id="3.30.420.40">
    <property type="match status" value="1"/>
</dbReference>
<evidence type="ECO:0000256" key="8">
    <source>
        <dbReference type="ARBA" id="ARBA00023152"/>
    </source>
</evidence>
<dbReference type="InterPro" id="IPR022673">
    <property type="entry name" value="Hexokinase_C"/>
</dbReference>
<dbReference type="GO" id="GO:0001678">
    <property type="term" value="P:intracellular glucose homeostasis"/>
    <property type="evidence" value="ECO:0007669"/>
    <property type="project" value="InterPro"/>
</dbReference>
<evidence type="ECO:0000256" key="10">
    <source>
        <dbReference type="ARBA" id="ARBA00047905"/>
    </source>
</evidence>
<comment type="catalytic activity">
    <reaction evidence="9">
        <text>a D-hexose + ATP = a D-hexose 6-phosphate + ADP + H(+)</text>
        <dbReference type="Rhea" id="RHEA:22740"/>
        <dbReference type="ChEBI" id="CHEBI:4194"/>
        <dbReference type="ChEBI" id="CHEBI:15378"/>
        <dbReference type="ChEBI" id="CHEBI:30616"/>
        <dbReference type="ChEBI" id="CHEBI:229467"/>
        <dbReference type="ChEBI" id="CHEBI:456216"/>
        <dbReference type="EC" id="2.7.1.1"/>
    </reaction>
    <physiologicalReaction direction="left-to-right" evidence="9">
        <dbReference type="Rhea" id="RHEA:22741"/>
    </physiologicalReaction>
</comment>
<keyword evidence="7 14" id="KW-0067">ATP-binding</keyword>
<comment type="catalytic activity">
    <reaction evidence="11">
        <text>D-glucose + ATP = D-glucose 6-phosphate + ADP + H(+)</text>
        <dbReference type="Rhea" id="RHEA:17825"/>
        <dbReference type="ChEBI" id="CHEBI:4167"/>
        <dbReference type="ChEBI" id="CHEBI:15378"/>
        <dbReference type="ChEBI" id="CHEBI:30616"/>
        <dbReference type="ChEBI" id="CHEBI:61548"/>
        <dbReference type="ChEBI" id="CHEBI:456216"/>
        <dbReference type="EC" id="2.7.1.1"/>
    </reaction>
    <physiologicalReaction direction="left-to-right" evidence="11">
        <dbReference type="Rhea" id="RHEA:17826"/>
    </physiologicalReaction>
</comment>
<keyword evidence="4 14" id="KW-0808">Transferase</keyword>
<dbReference type="SUPFAM" id="SSF53067">
    <property type="entry name" value="Actin-like ATPase domain"/>
    <property type="match status" value="2"/>
</dbReference>
<dbReference type="PANTHER" id="PTHR19443:SF16">
    <property type="entry name" value="HEXOKINASE TYPE 1-RELATED"/>
    <property type="match status" value="1"/>
</dbReference>
<dbReference type="EC" id="2.7.1.-" evidence="14"/>
<evidence type="ECO:0000313" key="17">
    <source>
        <dbReference type="EMBL" id="KAF0769288.1"/>
    </source>
</evidence>
<evidence type="ECO:0000256" key="9">
    <source>
        <dbReference type="ARBA" id="ARBA00044613"/>
    </source>
</evidence>
<dbReference type="GO" id="GO:0004340">
    <property type="term" value="F:glucokinase activity"/>
    <property type="evidence" value="ECO:0007669"/>
    <property type="project" value="TreeGrafter"/>
</dbReference>
<evidence type="ECO:0000256" key="5">
    <source>
        <dbReference type="ARBA" id="ARBA00022741"/>
    </source>
</evidence>
<dbReference type="FunFam" id="3.40.367.20:FF:000005">
    <property type="entry name" value="Phosphotransferase"/>
    <property type="match status" value="1"/>
</dbReference>
<evidence type="ECO:0000313" key="18">
    <source>
        <dbReference type="Proteomes" id="UP000478052"/>
    </source>
</evidence>
<evidence type="ECO:0000256" key="14">
    <source>
        <dbReference type="RuleBase" id="RU362007"/>
    </source>
</evidence>
<comment type="catalytic activity">
    <reaction evidence="10">
        <text>D-fructose + ATP = D-fructose 6-phosphate + ADP + H(+)</text>
        <dbReference type="Rhea" id="RHEA:16125"/>
        <dbReference type="ChEBI" id="CHEBI:15378"/>
        <dbReference type="ChEBI" id="CHEBI:30616"/>
        <dbReference type="ChEBI" id="CHEBI:37721"/>
        <dbReference type="ChEBI" id="CHEBI:61527"/>
        <dbReference type="ChEBI" id="CHEBI:456216"/>
        <dbReference type="EC" id="2.7.1.1"/>
    </reaction>
    <physiologicalReaction direction="left-to-right" evidence="10">
        <dbReference type="Rhea" id="RHEA:16126"/>
    </physiologicalReaction>
</comment>
<dbReference type="Pfam" id="PF03727">
    <property type="entry name" value="Hexokinase_2"/>
    <property type="match status" value="1"/>
</dbReference>
<evidence type="ECO:0000256" key="1">
    <source>
        <dbReference type="ARBA" id="ARBA00004888"/>
    </source>
</evidence>
<evidence type="ECO:0000256" key="7">
    <source>
        <dbReference type="ARBA" id="ARBA00022840"/>
    </source>
</evidence>
<comment type="caution">
    <text evidence="17">The sequence shown here is derived from an EMBL/GenBank/DDBJ whole genome shotgun (WGS) entry which is preliminary data.</text>
</comment>
<dbReference type="CDD" id="cd24019">
    <property type="entry name" value="ASKHA_NBD_HK_meta"/>
    <property type="match status" value="1"/>
</dbReference>
<comment type="pathway">
    <text evidence="2">Carbohydrate metabolism; hexose metabolism.</text>
</comment>
<protein>
    <recommendedName>
        <fullName evidence="14">Phosphotransferase</fullName>
        <ecNumber evidence="14">2.7.1.-</ecNumber>
    </recommendedName>
</protein>
<feature type="domain" description="Hexokinase N-terminal" evidence="15">
    <location>
        <begin position="24"/>
        <end position="220"/>
    </location>
</feature>
<dbReference type="GO" id="GO:0005536">
    <property type="term" value="F:D-glucose binding"/>
    <property type="evidence" value="ECO:0007669"/>
    <property type="project" value="InterPro"/>
</dbReference>
<comment type="pathway">
    <text evidence="1">Carbohydrate degradation; glycolysis; D-glyceraldehyde 3-phosphate and glycerone phosphate from D-glucose: step 1/4.</text>
</comment>
<dbReference type="PRINTS" id="PR00475">
    <property type="entry name" value="HEXOKINASE"/>
</dbReference>
<keyword evidence="5 14" id="KW-0547">Nucleotide-binding</keyword>
<dbReference type="FunFam" id="3.30.420.40:FF:000095">
    <property type="entry name" value="Phosphotransferase"/>
    <property type="match status" value="1"/>
</dbReference>
<keyword evidence="8 14" id="KW-0324">Glycolysis</keyword>
<evidence type="ECO:0000256" key="2">
    <source>
        <dbReference type="ARBA" id="ARBA00005028"/>
    </source>
</evidence>
<dbReference type="EMBL" id="VUJU01000619">
    <property type="protein sequence ID" value="KAF0769288.1"/>
    <property type="molecule type" value="Genomic_DNA"/>
</dbReference>
<dbReference type="PROSITE" id="PS51748">
    <property type="entry name" value="HEXOKINASE_2"/>
    <property type="match status" value="1"/>
</dbReference>
<dbReference type="GO" id="GO:0005524">
    <property type="term" value="F:ATP binding"/>
    <property type="evidence" value="ECO:0007669"/>
    <property type="project" value="UniProtKB-UniRule"/>
</dbReference>
<dbReference type="InterPro" id="IPR043129">
    <property type="entry name" value="ATPase_NBD"/>
</dbReference>
<dbReference type="Proteomes" id="UP000478052">
    <property type="component" value="Unassembled WGS sequence"/>
</dbReference>